<keyword evidence="2" id="KW-0812">Transmembrane</keyword>
<feature type="transmembrane region" description="Helical" evidence="2">
    <location>
        <begin position="487"/>
        <end position="505"/>
    </location>
</feature>
<dbReference type="CDD" id="cd05121">
    <property type="entry name" value="ABC1_ADCK3-like"/>
    <property type="match status" value="1"/>
</dbReference>
<reference evidence="4" key="2">
    <citation type="journal article" date="2021" name="PeerJ">
        <title>Extensive microbial diversity within the chicken gut microbiome revealed by metagenomics and culture.</title>
        <authorList>
            <person name="Gilroy R."/>
            <person name="Ravi A."/>
            <person name="Getino M."/>
            <person name="Pursley I."/>
            <person name="Horton D.L."/>
            <person name="Alikhan N.F."/>
            <person name="Baker D."/>
            <person name="Gharbi K."/>
            <person name="Hall N."/>
            <person name="Watson M."/>
            <person name="Adriaenssens E.M."/>
            <person name="Foster-Nyarko E."/>
            <person name="Jarju S."/>
            <person name="Secka A."/>
            <person name="Antonio M."/>
            <person name="Oren A."/>
            <person name="Chaudhuri R.R."/>
            <person name="La Ragione R."/>
            <person name="Hildebrand F."/>
            <person name="Pallen M.J."/>
        </authorList>
    </citation>
    <scope>NUCLEOTIDE SEQUENCE</scope>
    <source>
        <strain evidence="4">CHK165-10780</strain>
    </source>
</reference>
<organism evidence="4 5">
    <name type="scientific">Candidatus Faecenecus gallistercoris</name>
    <dbReference type="NCBI Taxonomy" id="2840793"/>
    <lineage>
        <taxon>Bacteria</taxon>
        <taxon>Bacillati</taxon>
        <taxon>Bacillota</taxon>
        <taxon>Bacillota incertae sedis</taxon>
        <taxon>Candidatus Faecenecus</taxon>
    </lineage>
</organism>
<keyword evidence="4" id="KW-0418">Kinase</keyword>
<dbReference type="GO" id="GO:0016301">
    <property type="term" value="F:kinase activity"/>
    <property type="evidence" value="ECO:0007669"/>
    <property type="project" value="UniProtKB-KW"/>
</dbReference>
<feature type="transmembrane region" description="Helical" evidence="2">
    <location>
        <begin position="461"/>
        <end position="481"/>
    </location>
</feature>
<sequence length="515" mass="59218">MKREGKRLSGIVRVINKYHLVKEATPERLRQALEELGPTFIKIGQIMSSRPDLVPKEYCAELKKLRSNVKPMEFSLVTEILDREYNGETWNIFASIEEVPIGSASIAQTHRATLKNGDEVVIKIEREHVYETMTQDIKLLKSVVRLLHLDKLFSSVLDIDSFLDEMYQTALEEMDFLMEARHMKEFANNQKDVRYIKPIRVYDEYCTRNALVMEYIGGYNINQLDSLKKDGYDIKEISEKLAYNYIKQALDDGFFHADPHSDNIKIDDGKIVFLDFGMMGRLTHHNRKLLDACIRAIVSNEYSEVGHILTVMNTNNYPIDHMRLNNDIKRVLDKNKTAEIANIDIKGFALDMFSMLNDNKIILPRDITMLLRGIIVIAGLLEEIDPTVSLMQVLQTYFDPKDMFTKDKFKDYASTVVRSGADLMVIPKEALTLLKGINTGELRFNVEMTDSTGQITRMEKLFHLGIITVLDVALIIGIPFISDTNPVLFAFYVIAAIICTCWLFVKMFVSRIRRK</sequence>
<evidence type="ECO:0000256" key="2">
    <source>
        <dbReference type="SAM" id="Phobius"/>
    </source>
</evidence>
<dbReference type="InterPro" id="IPR004147">
    <property type="entry name" value="ABC1_dom"/>
</dbReference>
<dbReference type="EMBL" id="DVFU01000114">
    <property type="protein sequence ID" value="HIQ65286.1"/>
    <property type="molecule type" value="Genomic_DNA"/>
</dbReference>
<dbReference type="InterPro" id="IPR011009">
    <property type="entry name" value="Kinase-like_dom_sf"/>
</dbReference>
<dbReference type="AlphaFoldDB" id="A0A9D1CKI5"/>
<comment type="similarity">
    <text evidence="1">Belongs to the protein kinase superfamily. ADCK protein kinase family.</text>
</comment>
<proteinExistence type="inferred from homology"/>
<gene>
    <name evidence="4" type="ORF">IAC85_06070</name>
</gene>
<protein>
    <submittedName>
        <fullName evidence="4">AarF/ABC1/UbiB kinase family protein</fullName>
    </submittedName>
</protein>
<evidence type="ECO:0000259" key="3">
    <source>
        <dbReference type="Pfam" id="PF03109"/>
    </source>
</evidence>
<evidence type="ECO:0000256" key="1">
    <source>
        <dbReference type="ARBA" id="ARBA00009670"/>
    </source>
</evidence>
<name>A0A9D1CKI5_9FIRM</name>
<feature type="domain" description="ABC1 atypical kinase-like" evidence="3">
    <location>
        <begin position="64"/>
        <end position="306"/>
    </location>
</feature>
<dbReference type="PANTHER" id="PTHR10566">
    <property type="entry name" value="CHAPERONE-ACTIVITY OF BC1 COMPLEX CABC1 -RELATED"/>
    <property type="match status" value="1"/>
</dbReference>
<accession>A0A9D1CKI5</accession>
<keyword evidence="2" id="KW-0472">Membrane</keyword>
<keyword evidence="4" id="KW-0808">Transferase</keyword>
<dbReference type="InterPro" id="IPR050154">
    <property type="entry name" value="UbiB_kinase"/>
</dbReference>
<comment type="caution">
    <text evidence="4">The sequence shown here is derived from an EMBL/GenBank/DDBJ whole genome shotgun (WGS) entry which is preliminary data.</text>
</comment>
<dbReference type="PANTHER" id="PTHR10566:SF113">
    <property type="entry name" value="PROTEIN ACTIVITY OF BC1 COMPLEX KINASE 7, CHLOROPLASTIC"/>
    <property type="match status" value="1"/>
</dbReference>
<reference evidence="4" key="1">
    <citation type="submission" date="2020-10" db="EMBL/GenBank/DDBJ databases">
        <authorList>
            <person name="Gilroy R."/>
        </authorList>
    </citation>
    <scope>NUCLEOTIDE SEQUENCE</scope>
    <source>
        <strain evidence="4">CHK165-10780</strain>
    </source>
</reference>
<dbReference type="Proteomes" id="UP000886725">
    <property type="component" value="Unassembled WGS sequence"/>
</dbReference>
<keyword evidence="2" id="KW-1133">Transmembrane helix</keyword>
<evidence type="ECO:0000313" key="5">
    <source>
        <dbReference type="Proteomes" id="UP000886725"/>
    </source>
</evidence>
<dbReference type="SUPFAM" id="SSF56112">
    <property type="entry name" value="Protein kinase-like (PK-like)"/>
    <property type="match status" value="1"/>
</dbReference>
<dbReference type="Pfam" id="PF03109">
    <property type="entry name" value="ABC1"/>
    <property type="match status" value="1"/>
</dbReference>
<evidence type="ECO:0000313" key="4">
    <source>
        <dbReference type="EMBL" id="HIQ65286.1"/>
    </source>
</evidence>